<dbReference type="Proteomes" id="UP000650533">
    <property type="component" value="Chromosome 5"/>
</dbReference>
<dbReference type="Pfam" id="PF04739">
    <property type="entry name" value="AMPKBI"/>
    <property type="match status" value="1"/>
</dbReference>
<feature type="compositionally biased region" description="Pro residues" evidence="2">
    <location>
        <begin position="359"/>
        <end position="370"/>
    </location>
</feature>
<feature type="region of interest" description="Disordered" evidence="2">
    <location>
        <begin position="1"/>
        <end position="106"/>
    </location>
</feature>
<dbReference type="InterPro" id="IPR014756">
    <property type="entry name" value="Ig_E-set"/>
</dbReference>
<feature type="compositionally biased region" description="Basic residues" evidence="2">
    <location>
        <begin position="135"/>
        <end position="148"/>
    </location>
</feature>
<name>A0A8H8NWM2_9AGAM</name>
<dbReference type="Gene3D" id="2.60.40.10">
    <property type="entry name" value="Immunoglobulins"/>
    <property type="match status" value="1"/>
</dbReference>
<feature type="region of interest" description="Disordered" evidence="2">
    <location>
        <begin position="348"/>
        <end position="370"/>
    </location>
</feature>
<feature type="region of interest" description="Disordered" evidence="2">
    <location>
        <begin position="130"/>
        <end position="205"/>
    </location>
</feature>
<accession>A0A8H8NWM2</accession>
<dbReference type="InterPro" id="IPR050827">
    <property type="entry name" value="CRP1_MDG1_kinase"/>
</dbReference>
<dbReference type="InterPro" id="IPR013783">
    <property type="entry name" value="Ig-like_fold"/>
</dbReference>
<evidence type="ECO:0000259" key="3">
    <source>
        <dbReference type="SMART" id="SM01010"/>
    </source>
</evidence>
<gene>
    <name evidence="4" type="ORF">RhiXN_09183</name>
</gene>
<dbReference type="GO" id="GO:0007165">
    <property type="term" value="P:signal transduction"/>
    <property type="evidence" value="ECO:0007669"/>
    <property type="project" value="TreeGrafter"/>
</dbReference>
<dbReference type="GO" id="GO:0019901">
    <property type="term" value="F:protein kinase binding"/>
    <property type="evidence" value="ECO:0007669"/>
    <property type="project" value="TreeGrafter"/>
</dbReference>
<dbReference type="SUPFAM" id="SSF160219">
    <property type="entry name" value="AMPKBI-like"/>
    <property type="match status" value="1"/>
</dbReference>
<protein>
    <recommendedName>
        <fullName evidence="3">Association with the SNF1 complex (ASC) domain-containing protein</fullName>
    </recommendedName>
</protein>
<dbReference type="InterPro" id="IPR032640">
    <property type="entry name" value="AMPK1_CBM"/>
</dbReference>
<dbReference type="CDD" id="cd02859">
    <property type="entry name" value="E_set_AMPKbeta_like_N"/>
    <property type="match status" value="1"/>
</dbReference>
<evidence type="ECO:0000313" key="4">
    <source>
        <dbReference type="EMBL" id="QRW20208.1"/>
    </source>
</evidence>
<dbReference type="KEGG" id="rsx:RhiXN_09183"/>
<dbReference type="SMART" id="SM01010">
    <property type="entry name" value="AMPKBI"/>
    <property type="match status" value="1"/>
</dbReference>
<feature type="compositionally biased region" description="Basic residues" evidence="2">
    <location>
        <begin position="52"/>
        <end position="62"/>
    </location>
</feature>
<proteinExistence type="inferred from homology"/>
<dbReference type="GeneID" id="67031462"/>
<dbReference type="InterPro" id="IPR006828">
    <property type="entry name" value="ASC_dom"/>
</dbReference>
<feature type="compositionally biased region" description="Pro residues" evidence="2">
    <location>
        <begin position="23"/>
        <end position="43"/>
    </location>
</feature>
<dbReference type="PANTHER" id="PTHR10343">
    <property type="entry name" value="5'-AMP-ACTIVATED PROTEIN KINASE , BETA SUBUNIT"/>
    <property type="match status" value="1"/>
</dbReference>
<dbReference type="Pfam" id="PF16561">
    <property type="entry name" value="AMPK1_CBM"/>
    <property type="match status" value="1"/>
</dbReference>
<reference evidence="4" key="1">
    <citation type="submission" date="2020-05" db="EMBL/GenBank/DDBJ databases">
        <title>Evolutionary and genomic comparisons of hybrid uninucleate and nonhybrid Rhizoctonia fungi.</title>
        <authorList>
            <person name="Li C."/>
            <person name="Chen X."/>
        </authorList>
    </citation>
    <scope>NUCLEOTIDE SEQUENCE</scope>
    <source>
        <strain evidence="4">AG-1 IA</strain>
    </source>
</reference>
<dbReference type="GO" id="GO:0005634">
    <property type="term" value="C:nucleus"/>
    <property type="evidence" value="ECO:0007669"/>
    <property type="project" value="TreeGrafter"/>
</dbReference>
<feature type="domain" description="Association with the SNF1 complex (ASC)" evidence="3">
    <location>
        <begin position="325"/>
        <end position="459"/>
    </location>
</feature>
<dbReference type="GO" id="GO:0005737">
    <property type="term" value="C:cytoplasm"/>
    <property type="evidence" value="ECO:0007669"/>
    <property type="project" value="TreeGrafter"/>
</dbReference>
<sequence>MGQSASHPPVHTLDPRTRSRGPSPAPPAAREPSPLPSPSPSPLPTTSTIRPPPRRPTHGPRKRSLELPDLTTKLGLTPHVRSPPQQAPSIPIPIRAQPNDRDRDRDRERIHRFNNTNDSLLDVQAMNDVLPAPHHAPHHPSPSHRRGGYHAPPSSLVARASAAPGTPPTLSSPPKRRSPKKTGEHIYSTIPLGVSKGKSRADTPAPPAATLVPTPLVWPHDGIRVEVAGTFDRDWQGRRTLVWDPTSHSHVTTLDLRPGTYRLKFIVDDQWKCSDSLPTAVDDAGNLVNYIEVAETDGVLGWEKGLTSAPGTTDFARTWAPIDTRTDHLPPWTSEIPPLLSDAVKKEEEYLAQRGQPNAPSPPLIPHPPALPRHLEKVILNARTTGNASAASGVGKPTVASMGGVGAAGGADDNSVLPVPNHVVLNHLGTSAIKGGVLAVGTTTRYHRKYITTIYYKPVS</sequence>
<dbReference type="EMBL" id="CP059662">
    <property type="protein sequence ID" value="QRW20208.1"/>
    <property type="molecule type" value="Genomic_DNA"/>
</dbReference>
<dbReference type="GO" id="GO:0031588">
    <property type="term" value="C:nucleotide-activated protein kinase complex"/>
    <property type="evidence" value="ECO:0007669"/>
    <property type="project" value="TreeGrafter"/>
</dbReference>
<comment type="similarity">
    <text evidence="1">Belongs to the 5'-AMP-activated protein kinase beta subunit family.</text>
</comment>
<feature type="compositionally biased region" description="Low complexity" evidence="2">
    <location>
        <begin position="82"/>
        <end position="97"/>
    </location>
</feature>
<dbReference type="PANTHER" id="PTHR10343:SF84">
    <property type="entry name" value="5'-AMP-ACTIVATED PROTEIN KINASE SUBUNIT BETA-1"/>
    <property type="match status" value="1"/>
</dbReference>
<dbReference type="SUPFAM" id="SSF81296">
    <property type="entry name" value="E set domains"/>
    <property type="match status" value="1"/>
</dbReference>
<organism evidence="4 5">
    <name type="scientific">Rhizoctonia solani</name>
    <dbReference type="NCBI Taxonomy" id="456999"/>
    <lineage>
        <taxon>Eukaryota</taxon>
        <taxon>Fungi</taxon>
        <taxon>Dikarya</taxon>
        <taxon>Basidiomycota</taxon>
        <taxon>Agaricomycotina</taxon>
        <taxon>Agaricomycetes</taxon>
        <taxon>Cantharellales</taxon>
        <taxon>Ceratobasidiaceae</taxon>
        <taxon>Rhizoctonia</taxon>
    </lineage>
</organism>
<dbReference type="InterPro" id="IPR037256">
    <property type="entry name" value="ASC_dom_sf"/>
</dbReference>
<evidence type="ECO:0000256" key="2">
    <source>
        <dbReference type="SAM" id="MobiDB-lite"/>
    </source>
</evidence>
<dbReference type="AlphaFoldDB" id="A0A8H8NWM2"/>
<dbReference type="RefSeq" id="XP_043180445.1">
    <property type="nucleotide sequence ID" value="XM_043328999.1"/>
</dbReference>
<dbReference type="Gene3D" id="6.20.250.60">
    <property type="match status" value="1"/>
</dbReference>
<evidence type="ECO:0000256" key="1">
    <source>
        <dbReference type="ARBA" id="ARBA00010926"/>
    </source>
</evidence>
<evidence type="ECO:0000313" key="5">
    <source>
        <dbReference type="Proteomes" id="UP000650533"/>
    </source>
</evidence>